<feature type="compositionally biased region" description="Basic and acidic residues" evidence="1">
    <location>
        <begin position="24"/>
        <end position="36"/>
    </location>
</feature>
<sequence>MSVHDSLRVLPGDPLPTPRKPTTQRREQINLRDDPRTNAQSSVDLPRDDVLTPVLDPTQPLTCINNEKYNVTFSFHHTRYYRYMFRAIRNIDGLDVILKRSVNDFATEERILRNSIALSCLRFAVPLLDVFWDNETTDLSQLCFTVFRVYVFPAYEPVMSAHKPAIQITFPVLKNITFGIITFLIQAHNARIVHCDIHPWNILLNGNDVAVADYDIAREIGDLVKYPFGKAEFVHEDVNYLDGRYSITVEPYMDIFGAGATIAYFSNFMHDSGLEESQDFLKLASQLMEQCDSINLSDVIQEIEAL</sequence>
<dbReference type="Proteomes" id="UP000281549">
    <property type="component" value="Unassembled WGS sequence"/>
</dbReference>
<dbReference type="PROSITE" id="PS50011">
    <property type="entry name" value="PROTEIN_KINASE_DOM"/>
    <property type="match status" value="1"/>
</dbReference>
<dbReference type="SUPFAM" id="SSF56112">
    <property type="entry name" value="Protein kinase-like (PK-like)"/>
    <property type="match status" value="1"/>
</dbReference>
<organism evidence="3 4">
    <name type="scientific">Rozella allomycis (strain CSF55)</name>
    <dbReference type="NCBI Taxonomy" id="988480"/>
    <lineage>
        <taxon>Eukaryota</taxon>
        <taxon>Fungi</taxon>
        <taxon>Fungi incertae sedis</taxon>
        <taxon>Cryptomycota</taxon>
        <taxon>Cryptomycota incertae sedis</taxon>
        <taxon>Rozella</taxon>
    </lineage>
</organism>
<dbReference type="GO" id="GO:0005524">
    <property type="term" value="F:ATP binding"/>
    <property type="evidence" value="ECO:0007669"/>
    <property type="project" value="InterPro"/>
</dbReference>
<dbReference type="InterPro" id="IPR000719">
    <property type="entry name" value="Prot_kinase_dom"/>
</dbReference>
<dbReference type="Gene3D" id="1.10.510.10">
    <property type="entry name" value="Transferase(Phosphotransferase) domain 1"/>
    <property type="match status" value="1"/>
</dbReference>
<dbReference type="AlphaFoldDB" id="A0A4P9YB57"/>
<reference evidence="4" key="1">
    <citation type="journal article" date="2018" name="Nat. Microbiol.">
        <title>Leveraging single-cell genomics to expand the fungal tree of life.</title>
        <authorList>
            <person name="Ahrendt S.R."/>
            <person name="Quandt C.A."/>
            <person name="Ciobanu D."/>
            <person name="Clum A."/>
            <person name="Salamov A."/>
            <person name="Andreopoulos B."/>
            <person name="Cheng J.F."/>
            <person name="Woyke T."/>
            <person name="Pelin A."/>
            <person name="Henrissat B."/>
            <person name="Reynolds N.K."/>
            <person name="Benny G.L."/>
            <person name="Smith M.E."/>
            <person name="James T.Y."/>
            <person name="Grigoriev I.V."/>
        </authorList>
    </citation>
    <scope>NUCLEOTIDE SEQUENCE [LARGE SCALE GENOMIC DNA]</scope>
    <source>
        <strain evidence="4">CSF55</strain>
    </source>
</reference>
<feature type="region of interest" description="Disordered" evidence="1">
    <location>
        <begin position="1"/>
        <end position="44"/>
    </location>
</feature>
<feature type="domain" description="Protein kinase" evidence="2">
    <location>
        <begin position="58"/>
        <end position="306"/>
    </location>
</feature>
<accession>A0A4P9YB57</accession>
<evidence type="ECO:0000313" key="3">
    <source>
        <dbReference type="EMBL" id="RKP16358.1"/>
    </source>
</evidence>
<dbReference type="GO" id="GO:0004672">
    <property type="term" value="F:protein kinase activity"/>
    <property type="evidence" value="ECO:0007669"/>
    <property type="project" value="InterPro"/>
</dbReference>
<gene>
    <name evidence="3" type="ORF">ROZALSC1DRAFT_25371</name>
</gene>
<protein>
    <recommendedName>
        <fullName evidence="2">Protein kinase domain-containing protein</fullName>
    </recommendedName>
</protein>
<dbReference type="InterPro" id="IPR011009">
    <property type="entry name" value="Kinase-like_dom_sf"/>
</dbReference>
<proteinExistence type="predicted"/>
<evidence type="ECO:0000256" key="1">
    <source>
        <dbReference type="SAM" id="MobiDB-lite"/>
    </source>
</evidence>
<evidence type="ECO:0000313" key="4">
    <source>
        <dbReference type="Proteomes" id="UP000281549"/>
    </source>
</evidence>
<evidence type="ECO:0000259" key="2">
    <source>
        <dbReference type="PROSITE" id="PS50011"/>
    </source>
</evidence>
<name>A0A4P9YB57_ROZAC</name>
<dbReference type="EMBL" id="ML006636">
    <property type="protein sequence ID" value="RKP16358.1"/>
    <property type="molecule type" value="Genomic_DNA"/>
</dbReference>